<sequence>MKSYSNQMMQTTLKHVEKLQLDNEHGLITISPDLQESRIPEIQLR</sequence>
<proteinExistence type="predicted"/>
<protein>
    <submittedName>
        <fullName evidence="2">Uncharacterized protein</fullName>
    </submittedName>
</protein>
<organism evidence="1 2">
    <name type="scientific">Romanomermis culicivorax</name>
    <name type="common">Nematode worm</name>
    <dbReference type="NCBI Taxonomy" id="13658"/>
    <lineage>
        <taxon>Eukaryota</taxon>
        <taxon>Metazoa</taxon>
        <taxon>Ecdysozoa</taxon>
        <taxon>Nematoda</taxon>
        <taxon>Enoplea</taxon>
        <taxon>Dorylaimia</taxon>
        <taxon>Mermithida</taxon>
        <taxon>Mermithoidea</taxon>
        <taxon>Mermithidae</taxon>
        <taxon>Romanomermis</taxon>
    </lineage>
</organism>
<accession>A0A915HM43</accession>
<dbReference type="AlphaFoldDB" id="A0A915HM43"/>
<evidence type="ECO:0000313" key="1">
    <source>
        <dbReference type="Proteomes" id="UP000887565"/>
    </source>
</evidence>
<evidence type="ECO:0000313" key="2">
    <source>
        <dbReference type="WBParaSite" id="nRc.2.0.1.t02402-RA"/>
    </source>
</evidence>
<dbReference type="Proteomes" id="UP000887565">
    <property type="component" value="Unplaced"/>
</dbReference>
<name>A0A915HM43_ROMCU</name>
<reference evidence="2" key="1">
    <citation type="submission" date="2022-11" db="UniProtKB">
        <authorList>
            <consortium name="WormBaseParasite"/>
        </authorList>
    </citation>
    <scope>IDENTIFICATION</scope>
</reference>
<dbReference type="WBParaSite" id="nRc.2.0.1.t02402-RA">
    <property type="protein sequence ID" value="nRc.2.0.1.t02402-RA"/>
    <property type="gene ID" value="nRc.2.0.1.g02402"/>
</dbReference>
<keyword evidence="1" id="KW-1185">Reference proteome</keyword>